<accession>A0ABR7CLC9</accession>
<feature type="coiled-coil region" evidence="4">
    <location>
        <begin position="179"/>
        <end position="206"/>
    </location>
</feature>
<dbReference type="Gene3D" id="3.90.220.20">
    <property type="entry name" value="DNA methylase specificity domains"/>
    <property type="match status" value="2"/>
</dbReference>
<dbReference type="InterPro" id="IPR052021">
    <property type="entry name" value="Type-I_RS_S_subunit"/>
</dbReference>
<keyword evidence="7" id="KW-1185">Reference proteome</keyword>
<dbReference type="GO" id="GO:0004519">
    <property type="term" value="F:endonuclease activity"/>
    <property type="evidence" value="ECO:0007669"/>
    <property type="project" value="UniProtKB-KW"/>
</dbReference>
<dbReference type="SUPFAM" id="SSF116734">
    <property type="entry name" value="DNA methylase specificity domain"/>
    <property type="match status" value="2"/>
</dbReference>
<gene>
    <name evidence="6" type="ORF">H8S08_04995</name>
</gene>
<evidence type="ECO:0000256" key="2">
    <source>
        <dbReference type="ARBA" id="ARBA00022747"/>
    </source>
</evidence>
<dbReference type="InterPro" id="IPR000055">
    <property type="entry name" value="Restrct_endonuc_typeI_TRD"/>
</dbReference>
<dbReference type="PANTHER" id="PTHR30408">
    <property type="entry name" value="TYPE-1 RESTRICTION ENZYME ECOKI SPECIFICITY PROTEIN"/>
    <property type="match status" value="1"/>
</dbReference>
<name>A0ABR7CLC9_9BACT</name>
<feature type="domain" description="Type I restriction modification DNA specificity" evidence="5">
    <location>
        <begin position="31"/>
        <end position="197"/>
    </location>
</feature>
<sequence>MKTNKKNTKQGAVPALRFPKFKECGSWIYLRGNKVFKQISNKNHNSDLPILAISQEHGAVPRDLIDYKVIVSESGLENYKVVEVGDFIISLRSFQGGIEYSDYKGICSPAYVILRKRLDIENQFFKYYFKSHVFIQDLNKNLEGIRDGKMVSYKQFSEILLPIPSISDKREQQKIADCLSSIDALIKAAENKIDELKAHKKGLMQHLFPAEGKTVPEYRFPEFQDAGEWEQTTIGAICTISNGKSNVQDNVQNGKYPLFDRSEIIKTSNKFLFDCEAIIIPGEGRFIPKHYIGKFDLHQRAYALKDFTCHALFVYHYITAFSFILTQKAVKSTVLSLRMPILEAFPLLLPNNIQEQQKIADCLSSIDDLITAQANHLEALKIHKKGLMQQLFPNINDIEA</sequence>
<reference evidence="6 7" key="1">
    <citation type="submission" date="2020-08" db="EMBL/GenBank/DDBJ databases">
        <title>Genome public.</title>
        <authorList>
            <person name="Liu C."/>
            <person name="Sun Q."/>
        </authorList>
    </citation>
    <scope>NUCLEOTIDE SEQUENCE [LARGE SCALE GENOMIC DNA]</scope>
    <source>
        <strain evidence="6 7">New-7</strain>
    </source>
</reference>
<proteinExistence type="inferred from homology"/>
<evidence type="ECO:0000256" key="4">
    <source>
        <dbReference type="SAM" id="Coils"/>
    </source>
</evidence>
<dbReference type="EMBL" id="JACOOK010000002">
    <property type="protein sequence ID" value="MBC5616377.1"/>
    <property type="molecule type" value="Genomic_DNA"/>
</dbReference>
<comment type="similarity">
    <text evidence="1">Belongs to the type-I restriction system S methylase family.</text>
</comment>
<keyword evidence="3" id="KW-0238">DNA-binding</keyword>
<feature type="domain" description="Type I restriction modification DNA specificity" evidence="5">
    <location>
        <begin position="228"/>
        <end position="376"/>
    </location>
</feature>
<keyword evidence="6" id="KW-0540">Nuclease</keyword>
<evidence type="ECO:0000256" key="1">
    <source>
        <dbReference type="ARBA" id="ARBA00010923"/>
    </source>
</evidence>
<evidence type="ECO:0000259" key="5">
    <source>
        <dbReference type="Pfam" id="PF01420"/>
    </source>
</evidence>
<dbReference type="InterPro" id="IPR044946">
    <property type="entry name" value="Restrct_endonuc_typeI_TRD_sf"/>
</dbReference>
<protein>
    <submittedName>
        <fullName evidence="6">Restriction endonuclease subunit S</fullName>
    </submittedName>
</protein>
<keyword evidence="2" id="KW-0680">Restriction system</keyword>
<dbReference type="Proteomes" id="UP000636891">
    <property type="component" value="Unassembled WGS sequence"/>
</dbReference>
<dbReference type="PANTHER" id="PTHR30408:SF12">
    <property type="entry name" value="TYPE I RESTRICTION ENZYME MJAVIII SPECIFICITY SUBUNIT"/>
    <property type="match status" value="1"/>
</dbReference>
<keyword evidence="6" id="KW-0255">Endonuclease</keyword>
<dbReference type="Gene3D" id="1.10.287.1120">
    <property type="entry name" value="Bipartite methylase S protein"/>
    <property type="match status" value="1"/>
</dbReference>
<dbReference type="RefSeq" id="WP_101573656.1">
    <property type="nucleotide sequence ID" value="NZ_JACOOK010000002.1"/>
</dbReference>
<evidence type="ECO:0000256" key="3">
    <source>
        <dbReference type="ARBA" id="ARBA00023125"/>
    </source>
</evidence>
<evidence type="ECO:0000313" key="7">
    <source>
        <dbReference type="Proteomes" id="UP000636891"/>
    </source>
</evidence>
<comment type="caution">
    <text evidence="6">The sequence shown here is derived from an EMBL/GenBank/DDBJ whole genome shotgun (WGS) entry which is preliminary data.</text>
</comment>
<keyword evidence="4" id="KW-0175">Coiled coil</keyword>
<keyword evidence="6" id="KW-0378">Hydrolase</keyword>
<dbReference type="Pfam" id="PF01420">
    <property type="entry name" value="Methylase_S"/>
    <property type="match status" value="2"/>
</dbReference>
<organism evidence="6 7">
    <name type="scientific">Alistipes hominis</name>
    <dbReference type="NCBI Taxonomy" id="2763015"/>
    <lineage>
        <taxon>Bacteria</taxon>
        <taxon>Pseudomonadati</taxon>
        <taxon>Bacteroidota</taxon>
        <taxon>Bacteroidia</taxon>
        <taxon>Bacteroidales</taxon>
        <taxon>Rikenellaceae</taxon>
        <taxon>Alistipes</taxon>
    </lineage>
</organism>
<evidence type="ECO:0000313" key="6">
    <source>
        <dbReference type="EMBL" id="MBC5616377.1"/>
    </source>
</evidence>